<evidence type="ECO:0000256" key="1">
    <source>
        <dbReference type="ARBA" id="ARBA00004496"/>
    </source>
</evidence>
<keyword evidence="4 7" id="KW-0963">Cytoplasm</keyword>
<protein>
    <recommendedName>
        <fullName evidence="7 8">Elongation factor P</fullName>
        <shortName evidence="7">EF-P</shortName>
    </recommendedName>
</protein>
<dbReference type="SUPFAM" id="SSF50104">
    <property type="entry name" value="Translation proteins SH3-like domain"/>
    <property type="match status" value="1"/>
</dbReference>
<accession>A0AAX3BCP6</accession>
<evidence type="ECO:0000256" key="9">
    <source>
        <dbReference type="RuleBase" id="RU004389"/>
    </source>
</evidence>
<dbReference type="Proteomes" id="UP001056539">
    <property type="component" value="Chromosome"/>
</dbReference>
<comment type="function">
    <text evidence="7">Involved in peptide bond synthesis. Stimulates efficient translation and peptide-bond synthesis on native or reconstituted 70S ribosomes in vitro. Probably functions indirectly by altering the affinity of the ribosome for aminoacyl-tRNA, thus increasing their reactivity as acceptors for peptidyl transferase.</text>
</comment>
<dbReference type="KEGG" id="taqu:KDW03_11240"/>
<dbReference type="InterPro" id="IPR001059">
    <property type="entry name" value="Transl_elong_P/YeiP_cen"/>
</dbReference>
<comment type="similarity">
    <text evidence="3 7 9">Belongs to the elongation factor P family.</text>
</comment>
<dbReference type="RefSeq" id="WP_271435171.1">
    <property type="nucleotide sequence ID" value="NZ_CP073355.1"/>
</dbReference>
<dbReference type="PROSITE" id="PS01275">
    <property type="entry name" value="EFP"/>
    <property type="match status" value="1"/>
</dbReference>
<sequence>MISSNDLRKGTVIRLDGELYKVIWFQHHKPGKGGAVVRTKLKNLLRDAVVEKTFRAGEDLEDVMIETRPAQLLYKEGQEYVFMDTETYEQFHVPEEVVDEASKYLKNEMICDLSFYDGQVISVEPPMFVELEIVETDPGLRGDTVSGGSKPATLETGAVVQVPLFVQVGEKIRVDTRDDRYIERVK</sequence>
<dbReference type="SMART" id="SM01185">
    <property type="entry name" value="EFP"/>
    <property type="match status" value="1"/>
</dbReference>
<dbReference type="InterPro" id="IPR014722">
    <property type="entry name" value="Rib_uL2_dom2"/>
</dbReference>
<evidence type="ECO:0000256" key="7">
    <source>
        <dbReference type="HAMAP-Rule" id="MF_00141"/>
    </source>
</evidence>
<dbReference type="SMART" id="SM00841">
    <property type="entry name" value="Elong-fact-P_C"/>
    <property type="match status" value="1"/>
</dbReference>
<comment type="subcellular location">
    <subcellularLocation>
        <location evidence="1 7">Cytoplasm</location>
    </subcellularLocation>
</comment>
<dbReference type="GO" id="GO:0043043">
    <property type="term" value="P:peptide biosynthetic process"/>
    <property type="evidence" value="ECO:0007669"/>
    <property type="project" value="InterPro"/>
</dbReference>
<dbReference type="InterPro" id="IPR011768">
    <property type="entry name" value="Transl_elongation_fac_P"/>
</dbReference>
<dbReference type="GO" id="GO:0005829">
    <property type="term" value="C:cytosol"/>
    <property type="evidence" value="ECO:0007669"/>
    <property type="project" value="UniProtKB-ARBA"/>
</dbReference>
<evidence type="ECO:0000313" key="13">
    <source>
        <dbReference type="Proteomes" id="UP001056539"/>
    </source>
</evidence>
<feature type="domain" description="Elongation factor P C-terminal" evidence="10">
    <location>
        <begin position="129"/>
        <end position="184"/>
    </location>
</feature>
<dbReference type="Pfam" id="PF09285">
    <property type="entry name" value="Elong-fact-P_C"/>
    <property type="match status" value="1"/>
</dbReference>
<dbReference type="InterPro" id="IPR013185">
    <property type="entry name" value="Transl_elong_KOW-like"/>
</dbReference>
<evidence type="ECO:0000256" key="4">
    <source>
        <dbReference type="ARBA" id="ARBA00022490"/>
    </source>
</evidence>
<dbReference type="NCBIfam" id="NF001810">
    <property type="entry name" value="PRK00529.1"/>
    <property type="match status" value="1"/>
</dbReference>
<dbReference type="Pfam" id="PF08207">
    <property type="entry name" value="EFP_N"/>
    <property type="match status" value="1"/>
</dbReference>
<evidence type="ECO:0000259" key="10">
    <source>
        <dbReference type="SMART" id="SM00841"/>
    </source>
</evidence>
<dbReference type="InterPro" id="IPR012340">
    <property type="entry name" value="NA-bd_OB-fold"/>
</dbReference>
<dbReference type="FunFam" id="2.40.50.140:FF:000009">
    <property type="entry name" value="Elongation factor P"/>
    <property type="match status" value="1"/>
</dbReference>
<keyword evidence="6 7" id="KW-0648">Protein biosynthesis</keyword>
<dbReference type="HAMAP" id="MF_00141">
    <property type="entry name" value="EF_P"/>
    <property type="match status" value="1"/>
</dbReference>
<dbReference type="Pfam" id="PF01132">
    <property type="entry name" value="EFP"/>
    <property type="match status" value="1"/>
</dbReference>
<evidence type="ECO:0000256" key="6">
    <source>
        <dbReference type="ARBA" id="ARBA00022917"/>
    </source>
</evidence>
<dbReference type="SUPFAM" id="SSF50249">
    <property type="entry name" value="Nucleic acid-binding proteins"/>
    <property type="match status" value="2"/>
</dbReference>
<dbReference type="Gene3D" id="2.30.30.30">
    <property type="match status" value="1"/>
</dbReference>
<dbReference type="PIRSF" id="PIRSF005901">
    <property type="entry name" value="EF-P"/>
    <property type="match status" value="1"/>
</dbReference>
<evidence type="ECO:0000256" key="5">
    <source>
        <dbReference type="ARBA" id="ARBA00022768"/>
    </source>
</evidence>
<keyword evidence="5 7" id="KW-0251">Elongation factor</keyword>
<keyword evidence="13" id="KW-1185">Reference proteome</keyword>
<dbReference type="Gene3D" id="2.40.50.140">
    <property type="entry name" value="Nucleic acid-binding proteins"/>
    <property type="match status" value="2"/>
</dbReference>
<dbReference type="CDD" id="cd04470">
    <property type="entry name" value="S1_EF-P_repeat_1"/>
    <property type="match status" value="1"/>
</dbReference>
<dbReference type="EMBL" id="CP073355">
    <property type="protein sequence ID" value="URA10040.1"/>
    <property type="molecule type" value="Genomic_DNA"/>
</dbReference>
<dbReference type="InterPro" id="IPR015365">
    <property type="entry name" value="Elong-fact-P_C"/>
</dbReference>
<evidence type="ECO:0000313" key="12">
    <source>
        <dbReference type="EMBL" id="URA10040.1"/>
    </source>
</evidence>
<proteinExistence type="inferred from homology"/>
<dbReference type="FunFam" id="2.30.30.30:FF:000003">
    <property type="entry name" value="Elongation factor P"/>
    <property type="match status" value="1"/>
</dbReference>
<dbReference type="GO" id="GO:0003746">
    <property type="term" value="F:translation elongation factor activity"/>
    <property type="evidence" value="ECO:0007669"/>
    <property type="project" value="UniProtKB-UniRule"/>
</dbReference>
<evidence type="ECO:0000256" key="2">
    <source>
        <dbReference type="ARBA" id="ARBA00004815"/>
    </source>
</evidence>
<evidence type="ECO:0000256" key="3">
    <source>
        <dbReference type="ARBA" id="ARBA00009479"/>
    </source>
</evidence>
<feature type="domain" description="Translation elongation factor P/YeiP central" evidence="11">
    <location>
        <begin position="67"/>
        <end position="121"/>
    </location>
</feature>
<reference evidence="12" key="2">
    <citation type="submission" date="2022-06" db="EMBL/GenBank/DDBJ databases">
        <title>Thermospira aquatica gen. nov., sp. nov.</title>
        <authorList>
            <person name="Ben Ali Gam Z."/>
            <person name="Labat M."/>
        </authorList>
    </citation>
    <scope>NUCLEOTIDE SEQUENCE</scope>
    <source>
        <strain evidence="12">F1F22</strain>
    </source>
</reference>
<dbReference type="PANTHER" id="PTHR30053">
    <property type="entry name" value="ELONGATION FACTOR P"/>
    <property type="match status" value="1"/>
</dbReference>
<evidence type="ECO:0000259" key="11">
    <source>
        <dbReference type="SMART" id="SM01185"/>
    </source>
</evidence>
<evidence type="ECO:0000256" key="8">
    <source>
        <dbReference type="NCBIfam" id="TIGR00038"/>
    </source>
</evidence>
<dbReference type="InterPro" id="IPR013852">
    <property type="entry name" value="Transl_elong_P/YeiP_CS"/>
</dbReference>
<dbReference type="InterPro" id="IPR008991">
    <property type="entry name" value="Translation_prot_SH3-like_sf"/>
</dbReference>
<dbReference type="FunFam" id="2.40.50.140:FF:000004">
    <property type="entry name" value="Elongation factor P"/>
    <property type="match status" value="1"/>
</dbReference>
<comment type="pathway">
    <text evidence="2 7">Protein biosynthesis; polypeptide chain elongation.</text>
</comment>
<reference evidence="12" key="1">
    <citation type="submission" date="2021-04" db="EMBL/GenBank/DDBJ databases">
        <authorList>
            <person name="Postec A."/>
        </authorList>
    </citation>
    <scope>NUCLEOTIDE SEQUENCE</scope>
    <source>
        <strain evidence="12">F1F22</strain>
    </source>
</reference>
<dbReference type="NCBIfam" id="TIGR00038">
    <property type="entry name" value="efp"/>
    <property type="match status" value="1"/>
</dbReference>
<dbReference type="PANTHER" id="PTHR30053:SF12">
    <property type="entry name" value="ELONGATION FACTOR P (EF-P) FAMILY PROTEIN"/>
    <property type="match status" value="1"/>
</dbReference>
<dbReference type="InterPro" id="IPR020599">
    <property type="entry name" value="Transl_elong_fac_P/YeiP"/>
</dbReference>
<dbReference type="CDD" id="cd05794">
    <property type="entry name" value="S1_EF-P_repeat_2"/>
    <property type="match status" value="1"/>
</dbReference>
<name>A0AAX3BCP6_9SPIR</name>
<gene>
    <name evidence="7 12" type="primary">efp</name>
    <name evidence="12" type="ORF">KDW03_11240</name>
</gene>
<organism evidence="12 13">
    <name type="scientific">Thermospira aquatica</name>
    <dbReference type="NCBI Taxonomy" id="2828656"/>
    <lineage>
        <taxon>Bacteria</taxon>
        <taxon>Pseudomonadati</taxon>
        <taxon>Spirochaetota</taxon>
        <taxon>Spirochaetia</taxon>
        <taxon>Brevinematales</taxon>
        <taxon>Thermospiraceae</taxon>
        <taxon>Thermospira</taxon>
    </lineage>
</organism>
<dbReference type="AlphaFoldDB" id="A0AAX3BCP6"/>